<feature type="domain" description="HTH lacI-type" evidence="5">
    <location>
        <begin position="5"/>
        <end position="59"/>
    </location>
</feature>
<dbReference type="Pfam" id="PF13377">
    <property type="entry name" value="Peripla_BP_3"/>
    <property type="match status" value="1"/>
</dbReference>
<proteinExistence type="predicted"/>
<dbReference type="EMBL" id="SDHX01000001">
    <property type="protein sequence ID" value="RXK56173.1"/>
    <property type="molecule type" value="Genomic_DNA"/>
</dbReference>
<evidence type="ECO:0000313" key="6">
    <source>
        <dbReference type="EMBL" id="RXK56173.1"/>
    </source>
</evidence>
<dbReference type="InterPro" id="IPR010982">
    <property type="entry name" value="Lambda_DNA-bd_dom_sf"/>
</dbReference>
<dbReference type="RefSeq" id="WP_129047539.1">
    <property type="nucleotide sequence ID" value="NZ_SDHX01000001.1"/>
</dbReference>
<dbReference type="GO" id="GO:0003700">
    <property type="term" value="F:DNA-binding transcription factor activity"/>
    <property type="evidence" value="ECO:0007669"/>
    <property type="project" value="TreeGrafter"/>
</dbReference>
<dbReference type="Proteomes" id="UP000290218">
    <property type="component" value="Unassembled WGS sequence"/>
</dbReference>
<keyword evidence="7" id="KW-1185">Reference proteome</keyword>
<sequence>MPPKATLQDVANESGVHRTTVSLALRDHPRIPQATRAKVKAVAARLGYQINPLVAALMQSRRLGKPVKHMTLAYVTNYPTRYGWKPLHHDRPDFFPGAVARARELGYNLEDFWLAEPGMTPARFCDILAARNIHGLIIGRLPPGQHSLQLDWPRFSCVALGMTLRSPVLHHVTENHYETVWQAMQRCLDRGYRRVGFVFSEANDSPRVGDRWLGAFLRQQLAFPVKDRLPICPAIPAGEADFARWFERHRPDAIFATHARPVLGWLKNMGVRVPSDVGLIHLEGLPEGDCSGVRYDPAQIGALAVEMLIGLLHRNETGVPSANQHEVLLTGEWCEGRTLPQRR</sequence>
<evidence type="ECO:0000256" key="1">
    <source>
        <dbReference type="ARBA" id="ARBA00022491"/>
    </source>
</evidence>
<keyword evidence="1" id="KW-0678">Repressor</keyword>
<dbReference type="SMART" id="SM00354">
    <property type="entry name" value="HTH_LACI"/>
    <property type="match status" value="1"/>
</dbReference>
<dbReference type="GO" id="GO:0000976">
    <property type="term" value="F:transcription cis-regulatory region binding"/>
    <property type="evidence" value="ECO:0007669"/>
    <property type="project" value="TreeGrafter"/>
</dbReference>
<gene>
    <name evidence="6" type="ORF">ESB00_09960</name>
</gene>
<evidence type="ECO:0000256" key="3">
    <source>
        <dbReference type="ARBA" id="ARBA00023125"/>
    </source>
</evidence>
<evidence type="ECO:0000313" key="7">
    <source>
        <dbReference type="Proteomes" id="UP000290218"/>
    </source>
</evidence>
<evidence type="ECO:0000259" key="5">
    <source>
        <dbReference type="PROSITE" id="PS50932"/>
    </source>
</evidence>
<dbReference type="SUPFAM" id="SSF47413">
    <property type="entry name" value="lambda repressor-like DNA-binding domains"/>
    <property type="match status" value="1"/>
</dbReference>
<dbReference type="OrthoDB" id="184082at2"/>
<evidence type="ECO:0000256" key="2">
    <source>
        <dbReference type="ARBA" id="ARBA00023015"/>
    </source>
</evidence>
<organism evidence="6 7">
    <name type="scientific">Oleiharenicola lentus</name>
    <dbReference type="NCBI Taxonomy" id="2508720"/>
    <lineage>
        <taxon>Bacteria</taxon>
        <taxon>Pseudomonadati</taxon>
        <taxon>Verrucomicrobiota</taxon>
        <taxon>Opitutia</taxon>
        <taxon>Opitutales</taxon>
        <taxon>Opitutaceae</taxon>
        <taxon>Oleiharenicola</taxon>
    </lineage>
</organism>
<accession>A0A4Q1CAQ3</accession>
<dbReference type="InterPro" id="IPR028082">
    <property type="entry name" value="Peripla_BP_I"/>
</dbReference>
<protein>
    <submittedName>
        <fullName evidence="6">LacI family transcriptional regulator</fullName>
    </submittedName>
</protein>
<reference evidence="6 7" key="1">
    <citation type="submission" date="2019-01" db="EMBL/GenBank/DDBJ databases">
        <title>Lacunisphaera sp. strain TWA-58.</title>
        <authorList>
            <person name="Chen W.-M."/>
        </authorList>
    </citation>
    <scope>NUCLEOTIDE SEQUENCE [LARGE SCALE GENOMIC DNA]</scope>
    <source>
        <strain evidence="6 7">TWA-58</strain>
    </source>
</reference>
<dbReference type="Gene3D" id="1.10.260.40">
    <property type="entry name" value="lambda repressor-like DNA-binding domains"/>
    <property type="match status" value="1"/>
</dbReference>
<dbReference type="CDD" id="cd01392">
    <property type="entry name" value="HTH_LacI"/>
    <property type="match status" value="1"/>
</dbReference>
<evidence type="ECO:0000256" key="4">
    <source>
        <dbReference type="ARBA" id="ARBA00023163"/>
    </source>
</evidence>
<dbReference type="PROSITE" id="PS50932">
    <property type="entry name" value="HTH_LACI_2"/>
    <property type="match status" value="1"/>
</dbReference>
<dbReference type="InterPro" id="IPR000843">
    <property type="entry name" value="HTH_LacI"/>
</dbReference>
<dbReference type="PANTHER" id="PTHR30146">
    <property type="entry name" value="LACI-RELATED TRANSCRIPTIONAL REPRESSOR"/>
    <property type="match status" value="1"/>
</dbReference>
<dbReference type="SUPFAM" id="SSF53822">
    <property type="entry name" value="Periplasmic binding protein-like I"/>
    <property type="match status" value="1"/>
</dbReference>
<comment type="caution">
    <text evidence="6">The sequence shown here is derived from an EMBL/GenBank/DDBJ whole genome shotgun (WGS) entry which is preliminary data.</text>
</comment>
<name>A0A4Q1CAQ3_9BACT</name>
<dbReference type="InterPro" id="IPR046335">
    <property type="entry name" value="LacI/GalR-like_sensor"/>
</dbReference>
<dbReference type="PANTHER" id="PTHR30146:SF148">
    <property type="entry name" value="HTH-TYPE TRANSCRIPTIONAL REPRESSOR PURR-RELATED"/>
    <property type="match status" value="1"/>
</dbReference>
<keyword evidence="2" id="KW-0805">Transcription regulation</keyword>
<dbReference type="Gene3D" id="3.40.50.2300">
    <property type="match status" value="2"/>
</dbReference>
<keyword evidence="4" id="KW-0804">Transcription</keyword>
<keyword evidence="3" id="KW-0238">DNA-binding</keyword>
<dbReference type="AlphaFoldDB" id="A0A4Q1CAQ3"/>
<dbReference type="Pfam" id="PF00356">
    <property type="entry name" value="LacI"/>
    <property type="match status" value="1"/>
</dbReference>